<reference evidence="2" key="1">
    <citation type="journal article" date="2019" name="Int. J. Syst. Evol. Microbiol.">
        <title>The Global Catalogue of Microorganisms (GCM) 10K type strain sequencing project: providing services to taxonomists for standard genome sequencing and annotation.</title>
        <authorList>
            <consortium name="The Broad Institute Genomics Platform"/>
            <consortium name="The Broad Institute Genome Sequencing Center for Infectious Disease"/>
            <person name="Wu L."/>
            <person name="Ma J."/>
        </authorList>
    </citation>
    <scope>NUCLEOTIDE SEQUENCE [LARGE SCALE GENOMIC DNA]</scope>
    <source>
        <strain evidence="2">NBRC 106310</strain>
    </source>
</reference>
<accession>A0ABM8FVG8</accession>
<keyword evidence="2" id="KW-1185">Reference proteome</keyword>
<gene>
    <name evidence="1" type="ORF">GCM10025863_23080</name>
</gene>
<dbReference type="EMBL" id="AP027728">
    <property type="protein sequence ID" value="BDZ39694.1"/>
    <property type="molecule type" value="Genomic_DNA"/>
</dbReference>
<evidence type="ECO:0000313" key="1">
    <source>
        <dbReference type="EMBL" id="BDZ39694.1"/>
    </source>
</evidence>
<sequence>MVKGIRIAIGASNRVPEGNHGEPVMINAAMAVLVSAGRKRDPRRAPAMKAAAEREGMEHTTTKIADCVTRTMSGNRIATAIMIPALSAIIVHASCARSIVSEGNVALMIEALSRAVHVPKIPAGESQSQGENAALRGFWGFLSLACTHSE</sequence>
<dbReference type="Proteomes" id="UP001321543">
    <property type="component" value="Chromosome"/>
</dbReference>
<evidence type="ECO:0000313" key="2">
    <source>
        <dbReference type="Proteomes" id="UP001321543"/>
    </source>
</evidence>
<dbReference type="RefSeq" id="WP_286300005.1">
    <property type="nucleotide sequence ID" value="NZ_AP027728.1"/>
</dbReference>
<proteinExistence type="predicted"/>
<protein>
    <submittedName>
        <fullName evidence="1">Uncharacterized protein</fullName>
    </submittedName>
</protein>
<organism evidence="1 2">
    <name type="scientific">Microbacterium suwonense</name>
    <dbReference type="NCBI Taxonomy" id="683047"/>
    <lineage>
        <taxon>Bacteria</taxon>
        <taxon>Bacillati</taxon>
        <taxon>Actinomycetota</taxon>
        <taxon>Actinomycetes</taxon>
        <taxon>Micrococcales</taxon>
        <taxon>Microbacteriaceae</taxon>
        <taxon>Microbacterium</taxon>
    </lineage>
</organism>
<name>A0ABM8FVG8_9MICO</name>